<accession>H2YQP0</accession>
<evidence type="ECO:0000256" key="3">
    <source>
        <dbReference type="SAM" id="Phobius"/>
    </source>
</evidence>
<keyword evidence="3" id="KW-1133">Transmembrane helix</keyword>
<feature type="binding site" evidence="2">
    <location>
        <position position="404"/>
    </location>
    <ligand>
        <name>Zn(2+)</name>
        <dbReference type="ChEBI" id="CHEBI:29105"/>
        <note>catalytic</note>
    </ligand>
</feature>
<dbReference type="InParanoid" id="H2YQP0"/>
<dbReference type="Pfam" id="PF00200">
    <property type="entry name" value="Disintegrin"/>
    <property type="match status" value="1"/>
</dbReference>
<keyword evidence="4" id="KW-0732">Signal</keyword>
<dbReference type="PROSITE" id="PS50215">
    <property type="entry name" value="ADAM_MEPRO"/>
    <property type="match status" value="1"/>
</dbReference>
<dbReference type="InterPro" id="IPR036436">
    <property type="entry name" value="Disintegrin_dom_sf"/>
</dbReference>
<feature type="domain" description="Peptidase M12B" evidence="6">
    <location>
        <begin position="227"/>
        <end position="473"/>
    </location>
</feature>
<dbReference type="STRING" id="51511.ENSCSAVP00000007648"/>
<keyword evidence="8" id="KW-1185">Reference proteome</keyword>
<evidence type="ECO:0008006" key="9">
    <source>
        <dbReference type="Google" id="ProtNLM"/>
    </source>
</evidence>
<dbReference type="GO" id="GO:0046872">
    <property type="term" value="F:metal ion binding"/>
    <property type="evidence" value="ECO:0007669"/>
    <property type="project" value="UniProtKB-KW"/>
</dbReference>
<dbReference type="GO" id="GO:0006509">
    <property type="term" value="P:membrane protein ectodomain proteolysis"/>
    <property type="evidence" value="ECO:0007669"/>
    <property type="project" value="TreeGrafter"/>
</dbReference>
<dbReference type="FunCoup" id="H2YQP0">
    <property type="interactions" value="9"/>
</dbReference>
<dbReference type="OMA" id="EHDPDIT"/>
<feature type="binding site" evidence="2">
    <location>
        <position position="400"/>
    </location>
    <ligand>
        <name>Zn(2+)</name>
        <dbReference type="ChEBI" id="CHEBI:29105"/>
        <note>catalytic</note>
    </ligand>
</feature>
<dbReference type="InterPro" id="IPR001590">
    <property type="entry name" value="Peptidase_M12B"/>
</dbReference>
<evidence type="ECO:0000256" key="4">
    <source>
        <dbReference type="SAM" id="SignalP"/>
    </source>
</evidence>
<organism evidence="7 8">
    <name type="scientific">Ciona savignyi</name>
    <name type="common">Pacific transparent sea squirt</name>
    <dbReference type="NCBI Taxonomy" id="51511"/>
    <lineage>
        <taxon>Eukaryota</taxon>
        <taxon>Metazoa</taxon>
        <taxon>Chordata</taxon>
        <taxon>Tunicata</taxon>
        <taxon>Ascidiacea</taxon>
        <taxon>Phlebobranchia</taxon>
        <taxon>Cionidae</taxon>
        <taxon>Ciona</taxon>
    </lineage>
</organism>
<feature type="active site" evidence="2">
    <location>
        <position position="401"/>
    </location>
</feature>
<dbReference type="Ensembl" id="ENSCSAVT00000007748.1">
    <property type="protein sequence ID" value="ENSCSAVP00000007648.1"/>
    <property type="gene ID" value="ENSCSAVG00000004572.1"/>
</dbReference>
<dbReference type="Proteomes" id="UP000007875">
    <property type="component" value="Unassembled WGS sequence"/>
</dbReference>
<keyword evidence="2" id="KW-0862">Zinc</keyword>
<evidence type="ECO:0000259" key="6">
    <source>
        <dbReference type="PROSITE" id="PS50215"/>
    </source>
</evidence>
<feature type="chain" id="PRO_5003578800" description="ADAM 17-like protease" evidence="4">
    <location>
        <begin position="19"/>
        <end position="721"/>
    </location>
</feature>
<dbReference type="SUPFAM" id="SSF57552">
    <property type="entry name" value="Blood coagulation inhibitor (disintegrin)"/>
    <property type="match status" value="1"/>
</dbReference>
<feature type="binding site" evidence="2">
    <location>
        <position position="410"/>
    </location>
    <ligand>
        <name>Zn(2+)</name>
        <dbReference type="ChEBI" id="CHEBI:29105"/>
        <note>catalytic</note>
    </ligand>
</feature>
<dbReference type="GeneTree" id="ENSGT00940000155443"/>
<reference evidence="8" key="1">
    <citation type="submission" date="2003-08" db="EMBL/GenBank/DDBJ databases">
        <authorList>
            <person name="Birren B."/>
            <person name="Nusbaum C."/>
            <person name="Abebe A."/>
            <person name="Abouelleil A."/>
            <person name="Adekoya E."/>
            <person name="Ait-zahra M."/>
            <person name="Allen N."/>
            <person name="Allen T."/>
            <person name="An P."/>
            <person name="Anderson M."/>
            <person name="Anderson S."/>
            <person name="Arachchi H."/>
            <person name="Armbruster J."/>
            <person name="Bachantsang P."/>
            <person name="Baldwin J."/>
            <person name="Barry A."/>
            <person name="Bayul T."/>
            <person name="Blitshsteyn B."/>
            <person name="Bloom T."/>
            <person name="Blye J."/>
            <person name="Boguslavskiy L."/>
            <person name="Borowsky M."/>
            <person name="Boukhgalter B."/>
            <person name="Brunache A."/>
            <person name="Butler J."/>
            <person name="Calixte N."/>
            <person name="Calvo S."/>
            <person name="Camarata J."/>
            <person name="Campo K."/>
            <person name="Chang J."/>
            <person name="Cheshatsang Y."/>
            <person name="Citroen M."/>
            <person name="Collymore A."/>
            <person name="Considine T."/>
            <person name="Cook A."/>
            <person name="Cooke P."/>
            <person name="Corum B."/>
            <person name="Cuomo C."/>
            <person name="David R."/>
            <person name="Dawoe T."/>
            <person name="Degray S."/>
            <person name="Dodge S."/>
            <person name="Dooley K."/>
            <person name="Dorje P."/>
            <person name="Dorjee K."/>
            <person name="Dorris L."/>
            <person name="Duffey N."/>
            <person name="Dupes A."/>
            <person name="Elkins T."/>
            <person name="Engels R."/>
            <person name="Erickson J."/>
            <person name="Farina A."/>
            <person name="Faro S."/>
            <person name="Ferreira P."/>
            <person name="Fischer H."/>
            <person name="Fitzgerald M."/>
            <person name="Foley K."/>
            <person name="Gage D."/>
            <person name="Galagan J."/>
            <person name="Gearin G."/>
            <person name="Gnerre S."/>
            <person name="Gnirke A."/>
            <person name="Goyette A."/>
            <person name="Graham J."/>
            <person name="Grandbois E."/>
            <person name="Gyaltsen K."/>
            <person name="Hafez N."/>
            <person name="Hagopian D."/>
            <person name="Hagos B."/>
            <person name="Hall J."/>
            <person name="Hatcher B."/>
            <person name="Heller A."/>
            <person name="Higgins H."/>
            <person name="Honan T."/>
            <person name="Horn A."/>
            <person name="Houde N."/>
            <person name="Hughes L."/>
            <person name="Hulme W."/>
            <person name="Husby E."/>
            <person name="Iliev I."/>
            <person name="Jaffe D."/>
            <person name="Jones C."/>
            <person name="Kamal M."/>
            <person name="Kamat A."/>
            <person name="Kamvysselis M."/>
            <person name="Karlsson E."/>
            <person name="Kells C."/>
            <person name="Kieu A."/>
            <person name="Kisner P."/>
            <person name="Kodira C."/>
            <person name="Kulbokas E."/>
            <person name="Labutti K."/>
            <person name="Lama D."/>
            <person name="Landers T."/>
            <person name="Leger J."/>
            <person name="Levine S."/>
            <person name="Lewis D."/>
            <person name="Lewis T."/>
            <person name="Lindblad-toh K."/>
            <person name="Liu X."/>
            <person name="Lokyitsang T."/>
            <person name="Lokyitsang Y."/>
            <person name="Lucien O."/>
            <person name="Lui A."/>
            <person name="Ma L.J."/>
            <person name="Mabbitt R."/>
            <person name="Macdonald J."/>
            <person name="Maclean C."/>
            <person name="Major J."/>
            <person name="Manning J."/>
            <person name="Marabella R."/>
            <person name="Maru K."/>
            <person name="Matthews C."/>
            <person name="Mauceli E."/>
            <person name="Mccarthy M."/>
            <person name="Mcdonough S."/>
            <person name="Mcghee T."/>
            <person name="Meldrim J."/>
            <person name="Meneus L."/>
            <person name="Mesirov J."/>
            <person name="Mihalev A."/>
            <person name="Mihova T."/>
            <person name="Mikkelsen T."/>
            <person name="Mlenga V."/>
            <person name="Moru K."/>
            <person name="Mozes J."/>
            <person name="Mulrain L."/>
            <person name="Munson G."/>
            <person name="Naylor J."/>
            <person name="Newes C."/>
            <person name="Nguyen C."/>
            <person name="Nguyen N."/>
            <person name="Nguyen T."/>
            <person name="Nicol R."/>
            <person name="Nielsen C."/>
            <person name="Nizzari M."/>
            <person name="Norbu C."/>
            <person name="Norbu N."/>
            <person name="O'donnell P."/>
            <person name="Okoawo O."/>
            <person name="O'leary S."/>
            <person name="Omotosho B."/>
            <person name="O'neill K."/>
            <person name="Osman S."/>
            <person name="Parker S."/>
            <person name="Perrin D."/>
            <person name="Phunkhang P."/>
            <person name="Piqani B."/>
            <person name="Purcell S."/>
            <person name="Rachupka T."/>
            <person name="Ramasamy U."/>
            <person name="Rameau R."/>
            <person name="Ray V."/>
            <person name="Raymond C."/>
            <person name="Retta R."/>
            <person name="Richardson S."/>
            <person name="Rise C."/>
            <person name="Rodriguez J."/>
            <person name="Rogers J."/>
            <person name="Rogov P."/>
            <person name="Rutman M."/>
            <person name="Schupbach R."/>
            <person name="Seaman C."/>
            <person name="Settipalli S."/>
            <person name="Sharpe T."/>
            <person name="Sheridan J."/>
            <person name="Sherpa N."/>
            <person name="Shi J."/>
            <person name="Smirnov S."/>
            <person name="Smith C."/>
            <person name="Sougnez C."/>
            <person name="Spencer B."/>
            <person name="Stalker J."/>
            <person name="Stange-thomann N."/>
            <person name="Stavropoulos S."/>
            <person name="Stetson K."/>
            <person name="Stone C."/>
            <person name="Stone S."/>
            <person name="Stubbs M."/>
            <person name="Talamas J."/>
            <person name="Tchuinga P."/>
            <person name="Tenzing P."/>
            <person name="Tesfaye S."/>
            <person name="Theodore J."/>
            <person name="Thoulutsang Y."/>
            <person name="Topham K."/>
            <person name="Towey S."/>
            <person name="Tsamla T."/>
            <person name="Tsomo N."/>
            <person name="Vallee D."/>
            <person name="Vassiliev H."/>
            <person name="Venkataraman V."/>
            <person name="Vinson J."/>
            <person name="Vo A."/>
            <person name="Wade C."/>
            <person name="Wang S."/>
            <person name="Wangchuk T."/>
            <person name="Wangdi T."/>
            <person name="Whittaker C."/>
            <person name="Wilkinson J."/>
            <person name="Wu Y."/>
            <person name="Wyman D."/>
            <person name="Yadav S."/>
            <person name="Yang S."/>
            <person name="Yang X."/>
            <person name="Yeager S."/>
            <person name="Yee E."/>
            <person name="Young G."/>
            <person name="Zainoun J."/>
            <person name="Zembeck L."/>
            <person name="Zimmer A."/>
            <person name="Zody M."/>
            <person name="Lander E."/>
        </authorList>
    </citation>
    <scope>NUCLEOTIDE SEQUENCE [LARGE SCALE GENOMIC DNA]</scope>
</reference>
<keyword evidence="1" id="KW-1015">Disulfide bond</keyword>
<evidence type="ECO:0000313" key="7">
    <source>
        <dbReference type="Ensembl" id="ENSCSAVP00000007648.1"/>
    </source>
</evidence>
<dbReference type="Pfam" id="PF13574">
    <property type="entry name" value="Reprolysin_2"/>
    <property type="match status" value="1"/>
</dbReference>
<dbReference type="PROSITE" id="PS50214">
    <property type="entry name" value="DISINTEGRIN_2"/>
    <property type="match status" value="1"/>
</dbReference>
<reference evidence="7" key="2">
    <citation type="submission" date="2025-08" db="UniProtKB">
        <authorList>
            <consortium name="Ensembl"/>
        </authorList>
    </citation>
    <scope>IDENTIFICATION</scope>
</reference>
<comment type="caution">
    <text evidence="2">Lacks conserved residue(s) required for the propagation of feature annotation.</text>
</comment>
<dbReference type="SUPFAM" id="SSF55486">
    <property type="entry name" value="Metalloproteases ('zincins'), catalytic domain"/>
    <property type="match status" value="1"/>
</dbReference>
<dbReference type="eggNOG" id="KOG3658">
    <property type="taxonomic scope" value="Eukaryota"/>
</dbReference>
<dbReference type="GO" id="GO:0004222">
    <property type="term" value="F:metalloendopeptidase activity"/>
    <property type="evidence" value="ECO:0007669"/>
    <property type="project" value="InterPro"/>
</dbReference>
<feature type="signal peptide" evidence="4">
    <location>
        <begin position="1"/>
        <end position="18"/>
    </location>
</feature>
<dbReference type="InterPro" id="IPR051489">
    <property type="entry name" value="ADAM_Metalloproteinase"/>
</dbReference>
<dbReference type="GO" id="GO:0005886">
    <property type="term" value="C:plasma membrane"/>
    <property type="evidence" value="ECO:0007669"/>
    <property type="project" value="TreeGrafter"/>
</dbReference>
<dbReference type="InterPro" id="IPR001762">
    <property type="entry name" value="Disintegrin_dom"/>
</dbReference>
<feature type="domain" description="Disintegrin" evidence="5">
    <location>
        <begin position="474"/>
        <end position="567"/>
    </location>
</feature>
<evidence type="ECO:0000259" key="5">
    <source>
        <dbReference type="PROSITE" id="PS50214"/>
    </source>
</evidence>
<keyword evidence="3" id="KW-0812">Transmembrane</keyword>
<reference evidence="7" key="3">
    <citation type="submission" date="2025-09" db="UniProtKB">
        <authorList>
            <consortium name="Ensembl"/>
        </authorList>
    </citation>
    <scope>IDENTIFICATION</scope>
</reference>
<feature type="transmembrane region" description="Helical" evidence="3">
    <location>
        <begin position="685"/>
        <end position="707"/>
    </location>
</feature>
<dbReference type="AlphaFoldDB" id="H2YQP0"/>
<sequence>MRLGVLFFLFILFETSLSEHPLTNKLHAWDTLKIKDLRHSRQKRSVNEDDIATLDKEISFRAFNKTFRLSLLPSPEVFAPGFKAFKRSKRSNEEILVNKASVLKGTVLGDSKSHVIAHLQDKRLTARIETNNETYLVEPMWRHMLPHHINQDTKSDMLVYRNSDVKWKNLNPHDKGGFCDTKQLMEKFRKAHKVKVLEKIDDRNHQKPHHRTKRSNKVNYVIVTKNDIPIILVYISSRFYREMGNSSVLETMYYLINLIERVNHIYKSTEWETDPTAIKGKYIGYGFQINKIIIHNESTVHPRYNQAHYWTEAKALLEAFSEKKRSDCLSHLFTSIDFPLGLLGLAYVGSGKRDDPGGICTKPYRKGKGQPTLYLNTGLTSTVNWGQRILTTEADLVTAHEFGHNFGAEHDEPSSANKDENCSPGQANGGNYIMNPAAVNGEYPNNMKFSVCSKRNILSSLKNKASLCFQEEKKSFCGNYQVETHDNETCDVGYITGLSNEDPCCLPNCTLKPGAKCSNKNFECCSEQCQVASTSKMCRAHIPGLCLKDVFCNGVDTDCPAPEHMPDNTLCGDLGRCMGGICEPFCQTKGLQPCLCSLKESEFCTRCCAPLGAIGDDMTNLCKPYMNATEGELKPLLLPDNSTCTLGYCRGGKCHKQTQDVIERVWDIFKHISPDKIGKLLADNIVGAVLVFSLLIWVPCSCLINFVDKKRLKERQKEDKW</sequence>
<dbReference type="FunFam" id="4.10.70.10:FF:000003">
    <property type="entry name" value="Disintegrin and metalloproteinase domain-containing protein 17"/>
    <property type="match status" value="1"/>
</dbReference>
<protein>
    <recommendedName>
        <fullName evidence="9">ADAM 17-like protease</fullName>
    </recommendedName>
</protein>
<evidence type="ECO:0000256" key="1">
    <source>
        <dbReference type="ARBA" id="ARBA00023157"/>
    </source>
</evidence>
<dbReference type="SMART" id="SM00050">
    <property type="entry name" value="DISIN"/>
    <property type="match status" value="1"/>
</dbReference>
<dbReference type="PANTHER" id="PTHR45702">
    <property type="entry name" value="ADAM10/ADAM17 METALLOPEPTIDASE FAMILY MEMBER"/>
    <property type="match status" value="1"/>
</dbReference>
<dbReference type="GO" id="GO:0007219">
    <property type="term" value="P:Notch signaling pathway"/>
    <property type="evidence" value="ECO:0007669"/>
    <property type="project" value="TreeGrafter"/>
</dbReference>
<dbReference type="InterPro" id="IPR024079">
    <property type="entry name" value="MetalloPept_cat_dom_sf"/>
</dbReference>
<keyword evidence="2" id="KW-0479">Metal-binding</keyword>
<name>H2YQP0_CIOSA</name>
<proteinExistence type="predicted"/>
<dbReference type="PANTHER" id="PTHR45702:SF6">
    <property type="entry name" value="DISINTEGRIN AND METALLOPROTEINASE DOMAIN-CONTAINING PROTEIN 17"/>
    <property type="match status" value="1"/>
</dbReference>
<dbReference type="Gene3D" id="3.40.390.10">
    <property type="entry name" value="Collagenase (Catalytic Domain)"/>
    <property type="match status" value="1"/>
</dbReference>
<keyword evidence="3" id="KW-0472">Membrane</keyword>
<evidence type="ECO:0000256" key="2">
    <source>
        <dbReference type="PROSITE-ProRule" id="PRU00276"/>
    </source>
</evidence>
<evidence type="ECO:0000313" key="8">
    <source>
        <dbReference type="Proteomes" id="UP000007875"/>
    </source>
</evidence>